<keyword evidence="11" id="KW-1133">Transmembrane helix</keyword>
<feature type="transmembrane region" description="Helical" evidence="11">
    <location>
        <begin position="27"/>
        <end position="46"/>
    </location>
</feature>
<dbReference type="AlphaFoldDB" id="A0A8H5GXU1"/>
<dbReference type="InterPro" id="IPR036396">
    <property type="entry name" value="Cyt_P450_sf"/>
</dbReference>
<evidence type="ECO:0000256" key="8">
    <source>
        <dbReference type="ARBA" id="ARBA00023033"/>
    </source>
</evidence>
<dbReference type="InterPro" id="IPR050364">
    <property type="entry name" value="Cytochrome_P450_fung"/>
</dbReference>
<keyword evidence="7 9" id="KW-0408">Iron</keyword>
<keyword evidence="5 9" id="KW-0479">Metal-binding</keyword>
<dbReference type="InterPro" id="IPR002401">
    <property type="entry name" value="Cyt_P450_E_grp-I"/>
</dbReference>
<dbReference type="OrthoDB" id="1103324at2759"/>
<evidence type="ECO:0000256" key="6">
    <source>
        <dbReference type="ARBA" id="ARBA00023002"/>
    </source>
</evidence>
<comment type="pathway">
    <text evidence="2">Secondary metabolite biosynthesis.</text>
</comment>
<dbReference type="GO" id="GO:0004497">
    <property type="term" value="F:monooxygenase activity"/>
    <property type="evidence" value="ECO:0007669"/>
    <property type="project" value="UniProtKB-KW"/>
</dbReference>
<evidence type="ECO:0000256" key="4">
    <source>
        <dbReference type="ARBA" id="ARBA00022617"/>
    </source>
</evidence>
<keyword evidence="13" id="KW-1185">Reference proteome</keyword>
<gene>
    <name evidence="12" type="ORF">D9757_011094</name>
</gene>
<sequence length="550" mass="62274">MFELSMDKIINAIASKLNVPNSNATHVNILVVGLTIALVALVMIHYRIVGKRGVVKLPPDPIPTFLVGNMNDIPVYEEWHAFTAWAKHFGGEIVYLRVFGTQMLILGSYRVANELLNKRGIIYSDRPPTPPMMDMAGFGDSLTVMGNNADYRLRRRLFEQHFRYSVIHRHQPTQIRETHKLLRKYLDSPASWLDDTRYTVGAIILDIVYGYRVTSDRDEWVEIGERAGINFQLAVKPGAWAVDFLPILRYVPTWFPFTGWKAFALDSTRIRKIQVCGAFEMAKKATREGTANPSMVSYYLEENKNGGDIPEKVIMDIASDAYGAAVETTLSSIYGFLLQMTKHPQIQLKAQAELDRVCIDRLPAFDDRKNLPYIEAIAMEVGRWHPGVPQGIAHRLEKDDKFEGMFLPKGSLIIPNIWGMCHDENIYESPNVFNPDRFMEQAGDSSTVSLSQSNQDPRQMIFGFGRRQCPGRPFAESQVFFTMALILKVFNILPPVDAQGKEIVQPDAYRSGIVSLPKPFGCRFVPRSNAAADLIKQTESERARRGEHRS</sequence>
<dbReference type="GO" id="GO:0005506">
    <property type="term" value="F:iron ion binding"/>
    <property type="evidence" value="ECO:0007669"/>
    <property type="project" value="InterPro"/>
</dbReference>
<evidence type="ECO:0000313" key="12">
    <source>
        <dbReference type="EMBL" id="KAF5372810.1"/>
    </source>
</evidence>
<organism evidence="12 13">
    <name type="scientific">Collybiopsis confluens</name>
    <dbReference type="NCBI Taxonomy" id="2823264"/>
    <lineage>
        <taxon>Eukaryota</taxon>
        <taxon>Fungi</taxon>
        <taxon>Dikarya</taxon>
        <taxon>Basidiomycota</taxon>
        <taxon>Agaricomycotina</taxon>
        <taxon>Agaricomycetes</taxon>
        <taxon>Agaricomycetidae</taxon>
        <taxon>Agaricales</taxon>
        <taxon>Marasmiineae</taxon>
        <taxon>Omphalotaceae</taxon>
        <taxon>Collybiopsis</taxon>
    </lineage>
</organism>
<evidence type="ECO:0000256" key="1">
    <source>
        <dbReference type="ARBA" id="ARBA00001971"/>
    </source>
</evidence>
<evidence type="ECO:0000256" key="11">
    <source>
        <dbReference type="SAM" id="Phobius"/>
    </source>
</evidence>
<dbReference type="PROSITE" id="PS00086">
    <property type="entry name" value="CYTOCHROME_P450"/>
    <property type="match status" value="1"/>
</dbReference>
<accession>A0A8H5GXU1</accession>
<evidence type="ECO:0000256" key="2">
    <source>
        <dbReference type="ARBA" id="ARBA00005179"/>
    </source>
</evidence>
<keyword evidence="6 10" id="KW-0560">Oxidoreductase</keyword>
<proteinExistence type="inferred from homology"/>
<dbReference type="PANTHER" id="PTHR46300">
    <property type="entry name" value="P450, PUTATIVE (EUROFUNG)-RELATED-RELATED"/>
    <property type="match status" value="1"/>
</dbReference>
<name>A0A8H5GXU1_9AGAR</name>
<dbReference type="InterPro" id="IPR017972">
    <property type="entry name" value="Cyt_P450_CS"/>
</dbReference>
<dbReference type="Proteomes" id="UP000518752">
    <property type="component" value="Unassembled WGS sequence"/>
</dbReference>
<dbReference type="PANTHER" id="PTHR46300:SF7">
    <property type="entry name" value="P450, PUTATIVE (EUROFUNG)-RELATED"/>
    <property type="match status" value="1"/>
</dbReference>
<comment type="caution">
    <text evidence="12">The sequence shown here is derived from an EMBL/GenBank/DDBJ whole genome shotgun (WGS) entry which is preliminary data.</text>
</comment>
<dbReference type="Gene3D" id="1.10.630.10">
    <property type="entry name" value="Cytochrome P450"/>
    <property type="match status" value="1"/>
</dbReference>
<dbReference type="EMBL" id="JAACJN010000108">
    <property type="protein sequence ID" value="KAF5372810.1"/>
    <property type="molecule type" value="Genomic_DNA"/>
</dbReference>
<evidence type="ECO:0000313" key="13">
    <source>
        <dbReference type="Proteomes" id="UP000518752"/>
    </source>
</evidence>
<comment type="similarity">
    <text evidence="3 10">Belongs to the cytochrome P450 family.</text>
</comment>
<evidence type="ECO:0000256" key="9">
    <source>
        <dbReference type="PIRSR" id="PIRSR602401-1"/>
    </source>
</evidence>
<dbReference type="InterPro" id="IPR001128">
    <property type="entry name" value="Cyt_P450"/>
</dbReference>
<comment type="cofactor">
    <cofactor evidence="1 9">
        <name>heme</name>
        <dbReference type="ChEBI" id="CHEBI:30413"/>
    </cofactor>
</comment>
<evidence type="ECO:0000256" key="5">
    <source>
        <dbReference type="ARBA" id="ARBA00022723"/>
    </source>
</evidence>
<keyword evidence="4 9" id="KW-0349">Heme</keyword>
<dbReference type="Pfam" id="PF00067">
    <property type="entry name" value="p450"/>
    <property type="match status" value="1"/>
</dbReference>
<evidence type="ECO:0008006" key="14">
    <source>
        <dbReference type="Google" id="ProtNLM"/>
    </source>
</evidence>
<keyword evidence="11" id="KW-0472">Membrane</keyword>
<evidence type="ECO:0000256" key="7">
    <source>
        <dbReference type="ARBA" id="ARBA00023004"/>
    </source>
</evidence>
<feature type="binding site" description="axial binding residue" evidence="9">
    <location>
        <position position="469"/>
    </location>
    <ligand>
        <name>heme</name>
        <dbReference type="ChEBI" id="CHEBI:30413"/>
    </ligand>
    <ligandPart>
        <name>Fe</name>
        <dbReference type="ChEBI" id="CHEBI:18248"/>
    </ligandPart>
</feature>
<evidence type="ECO:0000256" key="10">
    <source>
        <dbReference type="RuleBase" id="RU000461"/>
    </source>
</evidence>
<keyword evidence="8 10" id="KW-0503">Monooxygenase</keyword>
<reference evidence="12 13" key="1">
    <citation type="journal article" date="2020" name="ISME J.">
        <title>Uncovering the hidden diversity of litter-decomposition mechanisms in mushroom-forming fungi.</title>
        <authorList>
            <person name="Floudas D."/>
            <person name="Bentzer J."/>
            <person name="Ahren D."/>
            <person name="Johansson T."/>
            <person name="Persson P."/>
            <person name="Tunlid A."/>
        </authorList>
    </citation>
    <scope>NUCLEOTIDE SEQUENCE [LARGE SCALE GENOMIC DNA]</scope>
    <source>
        <strain evidence="12 13">CBS 406.79</strain>
    </source>
</reference>
<keyword evidence="11" id="KW-0812">Transmembrane</keyword>
<dbReference type="PRINTS" id="PR00463">
    <property type="entry name" value="EP450I"/>
</dbReference>
<dbReference type="CDD" id="cd11065">
    <property type="entry name" value="CYP64-like"/>
    <property type="match status" value="1"/>
</dbReference>
<dbReference type="SUPFAM" id="SSF48264">
    <property type="entry name" value="Cytochrome P450"/>
    <property type="match status" value="1"/>
</dbReference>
<evidence type="ECO:0000256" key="3">
    <source>
        <dbReference type="ARBA" id="ARBA00010617"/>
    </source>
</evidence>
<protein>
    <recommendedName>
        <fullName evidence="14">Cytochrome P450</fullName>
    </recommendedName>
</protein>
<dbReference type="GO" id="GO:0020037">
    <property type="term" value="F:heme binding"/>
    <property type="evidence" value="ECO:0007669"/>
    <property type="project" value="InterPro"/>
</dbReference>
<dbReference type="GO" id="GO:0016705">
    <property type="term" value="F:oxidoreductase activity, acting on paired donors, with incorporation or reduction of molecular oxygen"/>
    <property type="evidence" value="ECO:0007669"/>
    <property type="project" value="InterPro"/>
</dbReference>